<feature type="region of interest" description="Disordered" evidence="1">
    <location>
        <begin position="1"/>
        <end position="25"/>
    </location>
</feature>
<evidence type="ECO:0000256" key="1">
    <source>
        <dbReference type="SAM" id="MobiDB-lite"/>
    </source>
</evidence>
<proteinExistence type="predicted"/>
<sequence length="331" mass="36347">MCQLNTNLDGQINGPSNLVPNNSTKKRRFNPDDIKALFHSLKLQKTLILSLQKFVDDASLGGRIIVFNHGGRLGKDNNGVLQYLDGKEDSEINDLRNSLLATDCLVFNLYFEHLVGEPCYVNNDLGQAAGQVNDSSSSYSSDEDDESSEDETYNPPSNAYDESSDIDSNKNRMKPRTSTKKKAANGKDDYGNRKGSVDGKTAGNMNMNKKKANSRKYAGKRKKHIRPNFSPNGRGNVGVGSGGNIGGQHTGLSGSKAQPGLLCKHAVAAISRLKNMRYKSEDFVNKSLTMDVVRAIYSYVIQPVNTEKYWIPTDCQGILPPPPSNHKGKKE</sequence>
<evidence type="ECO:0000313" key="2">
    <source>
        <dbReference type="EMBL" id="RYR75994.1"/>
    </source>
</evidence>
<dbReference type="EMBL" id="SDMP01000001">
    <property type="protein sequence ID" value="RYR75994.1"/>
    <property type="molecule type" value="Genomic_DNA"/>
</dbReference>
<feature type="compositionally biased region" description="Basic residues" evidence="1">
    <location>
        <begin position="171"/>
        <end position="184"/>
    </location>
</feature>
<gene>
    <name evidence="2" type="ORF">Ahy_A01g000590</name>
</gene>
<accession>A0A445EKM4</accession>
<comment type="caution">
    <text evidence="2">The sequence shown here is derived from an EMBL/GenBank/DDBJ whole genome shotgun (WGS) entry which is preliminary data.</text>
</comment>
<dbReference type="Proteomes" id="UP000289738">
    <property type="component" value="Chromosome A01"/>
</dbReference>
<feature type="compositionally biased region" description="Basic and acidic residues" evidence="1">
    <location>
        <begin position="185"/>
        <end position="197"/>
    </location>
</feature>
<feature type="compositionally biased region" description="Acidic residues" evidence="1">
    <location>
        <begin position="141"/>
        <end position="152"/>
    </location>
</feature>
<feature type="region of interest" description="Disordered" evidence="1">
    <location>
        <begin position="131"/>
        <end position="237"/>
    </location>
</feature>
<reference evidence="2 3" key="1">
    <citation type="submission" date="2019-01" db="EMBL/GenBank/DDBJ databases">
        <title>Sequencing of cultivated peanut Arachis hypogaea provides insights into genome evolution and oil improvement.</title>
        <authorList>
            <person name="Chen X."/>
        </authorList>
    </citation>
    <scope>NUCLEOTIDE SEQUENCE [LARGE SCALE GENOMIC DNA]</scope>
    <source>
        <strain evidence="3">cv. Fuhuasheng</strain>
        <tissue evidence="2">Leaves</tissue>
    </source>
</reference>
<dbReference type="AlphaFoldDB" id="A0A445EKM4"/>
<organism evidence="2 3">
    <name type="scientific">Arachis hypogaea</name>
    <name type="common">Peanut</name>
    <dbReference type="NCBI Taxonomy" id="3818"/>
    <lineage>
        <taxon>Eukaryota</taxon>
        <taxon>Viridiplantae</taxon>
        <taxon>Streptophyta</taxon>
        <taxon>Embryophyta</taxon>
        <taxon>Tracheophyta</taxon>
        <taxon>Spermatophyta</taxon>
        <taxon>Magnoliopsida</taxon>
        <taxon>eudicotyledons</taxon>
        <taxon>Gunneridae</taxon>
        <taxon>Pentapetalae</taxon>
        <taxon>rosids</taxon>
        <taxon>fabids</taxon>
        <taxon>Fabales</taxon>
        <taxon>Fabaceae</taxon>
        <taxon>Papilionoideae</taxon>
        <taxon>50 kb inversion clade</taxon>
        <taxon>dalbergioids sensu lato</taxon>
        <taxon>Dalbergieae</taxon>
        <taxon>Pterocarpus clade</taxon>
        <taxon>Arachis</taxon>
    </lineage>
</organism>
<protein>
    <submittedName>
        <fullName evidence="2">Uncharacterized protein</fullName>
    </submittedName>
</protein>
<feature type="compositionally biased region" description="Polar residues" evidence="1">
    <location>
        <begin position="1"/>
        <end position="23"/>
    </location>
</feature>
<keyword evidence="3" id="KW-1185">Reference proteome</keyword>
<evidence type="ECO:0000313" key="3">
    <source>
        <dbReference type="Proteomes" id="UP000289738"/>
    </source>
</evidence>
<feature type="compositionally biased region" description="Basic residues" evidence="1">
    <location>
        <begin position="208"/>
        <end position="226"/>
    </location>
</feature>
<name>A0A445EKM4_ARAHY</name>